<feature type="domain" description="Cyclin-like" evidence="2">
    <location>
        <begin position="107"/>
        <end position="194"/>
    </location>
</feature>
<dbReference type="AlphaFoldDB" id="A0A8S1QFM2"/>
<dbReference type="InterPro" id="IPR013763">
    <property type="entry name" value="Cyclin-like_dom"/>
</dbReference>
<dbReference type="InterPro" id="IPR039361">
    <property type="entry name" value="Cyclin"/>
</dbReference>
<accession>A0A8S1QFM2</accession>
<evidence type="ECO:0000259" key="2">
    <source>
        <dbReference type="SMART" id="SM00385"/>
    </source>
</evidence>
<keyword evidence="1" id="KW-0195">Cyclin</keyword>
<dbReference type="OMA" id="MIEIFAA"/>
<comment type="similarity">
    <text evidence="1">Belongs to the cyclin family.</text>
</comment>
<dbReference type="PANTHER" id="PTHR10177">
    <property type="entry name" value="CYCLINS"/>
    <property type="match status" value="1"/>
</dbReference>
<gene>
    <name evidence="3" type="ORF">PPRIM_AZ9-3.1.T1540099</name>
</gene>
<dbReference type="EMBL" id="CAJJDM010000159">
    <property type="protein sequence ID" value="CAD8113215.1"/>
    <property type="molecule type" value="Genomic_DNA"/>
</dbReference>
<organism evidence="3 4">
    <name type="scientific">Paramecium primaurelia</name>
    <dbReference type="NCBI Taxonomy" id="5886"/>
    <lineage>
        <taxon>Eukaryota</taxon>
        <taxon>Sar</taxon>
        <taxon>Alveolata</taxon>
        <taxon>Ciliophora</taxon>
        <taxon>Intramacronucleata</taxon>
        <taxon>Oligohymenophorea</taxon>
        <taxon>Peniculida</taxon>
        <taxon>Parameciidae</taxon>
        <taxon>Paramecium</taxon>
    </lineage>
</organism>
<evidence type="ECO:0000313" key="3">
    <source>
        <dbReference type="EMBL" id="CAD8113215.1"/>
    </source>
</evidence>
<dbReference type="InterPro" id="IPR006671">
    <property type="entry name" value="Cyclin_N"/>
</dbReference>
<name>A0A8S1QFM2_PARPR</name>
<protein>
    <recommendedName>
        <fullName evidence="2">Cyclin-like domain-containing protein</fullName>
    </recommendedName>
</protein>
<dbReference type="Proteomes" id="UP000688137">
    <property type="component" value="Unassembled WGS sequence"/>
</dbReference>
<proteinExistence type="inferred from homology"/>
<dbReference type="Pfam" id="PF00134">
    <property type="entry name" value="Cyclin_N"/>
    <property type="match status" value="1"/>
</dbReference>
<dbReference type="FunFam" id="1.10.472.10:FF:000089">
    <property type="entry name" value="Cyclin, N-terminal domain containing protein"/>
    <property type="match status" value="1"/>
</dbReference>
<reference evidence="3" key="1">
    <citation type="submission" date="2021-01" db="EMBL/GenBank/DDBJ databases">
        <authorList>
            <consortium name="Genoscope - CEA"/>
            <person name="William W."/>
        </authorList>
    </citation>
    <scope>NUCLEOTIDE SEQUENCE</scope>
</reference>
<dbReference type="SMART" id="SM00385">
    <property type="entry name" value="CYCLIN"/>
    <property type="match status" value="1"/>
</dbReference>
<sequence>MLTRKQSRELKKQIQTQQLYLKHSSINKSLQEHIVIEILELLDLANKFQVETYFQEMLLDPQTKRIEDYNNCYKKEFFDSLINDQIDLSNFLLNHQIREWVRGIMVDWMIEIFAATHSINDNSFFRAVNLMDAFLKNSYNYTDQDIHLIGVTCIFIASKIEDIQSFGIKTITKKFSHNKFSSYQIKEFEQCILETLNYDINFPTINDCLQYLSYQLFGQSKNKYVLMIQETSNYILKMCYHDYQLTQYNQMLLAASILGYTIQHYIEIHMSHLIEKIKIQLFQTQSNLLRIGQLELIDYLNCLQKVEELTKDFHIKYPFYRNLQKFN</sequence>
<evidence type="ECO:0000313" key="4">
    <source>
        <dbReference type="Proteomes" id="UP000688137"/>
    </source>
</evidence>
<evidence type="ECO:0000256" key="1">
    <source>
        <dbReference type="RuleBase" id="RU000383"/>
    </source>
</evidence>
<keyword evidence="4" id="KW-1185">Reference proteome</keyword>
<comment type="caution">
    <text evidence="3">The sequence shown here is derived from an EMBL/GenBank/DDBJ whole genome shotgun (WGS) entry which is preliminary data.</text>
</comment>